<accession>A0A4R6WX27</accession>
<dbReference type="InterPro" id="IPR036737">
    <property type="entry name" value="OmpA-like_sf"/>
</dbReference>
<organism evidence="4 5">
    <name type="scientific">Dongia mobilis</name>
    <dbReference type="NCBI Taxonomy" id="578943"/>
    <lineage>
        <taxon>Bacteria</taxon>
        <taxon>Pseudomonadati</taxon>
        <taxon>Pseudomonadota</taxon>
        <taxon>Alphaproteobacteria</taxon>
        <taxon>Rhodospirillales</taxon>
        <taxon>Dongiaceae</taxon>
        <taxon>Dongia</taxon>
    </lineage>
</organism>
<dbReference type="AlphaFoldDB" id="A0A4R6WX27"/>
<dbReference type="Proteomes" id="UP000295783">
    <property type="component" value="Unassembled WGS sequence"/>
</dbReference>
<evidence type="ECO:0000256" key="2">
    <source>
        <dbReference type="SAM" id="SignalP"/>
    </source>
</evidence>
<feature type="region of interest" description="Disordered" evidence="1">
    <location>
        <begin position="214"/>
        <end position="313"/>
    </location>
</feature>
<evidence type="ECO:0000313" key="4">
    <source>
        <dbReference type="EMBL" id="TDQ84247.1"/>
    </source>
</evidence>
<evidence type="ECO:0000313" key="5">
    <source>
        <dbReference type="Proteomes" id="UP000295783"/>
    </source>
</evidence>
<evidence type="ECO:0000256" key="1">
    <source>
        <dbReference type="SAM" id="MobiDB-lite"/>
    </source>
</evidence>
<gene>
    <name evidence="4" type="ORF">A8950_0795</name>
</gene>
<reference evidence="4 5" key="1">
    <citation type="submission" date="2019-03" db="EMBL/GenBank/DDBJ databases">
        <title>Genomic Encyclopedia of Type Strains, Phase III (KMG-III): the genomes of soil and plant-associated and newly described type strains.</title>
        <authorList>
            <person name="Whitman W."/>
        </authorList>
    </citation>
    <scope>NUCLEOTIDE SEQUENCE [LARGE SCALE GENOMIC DNA]</scope>
    <source>
        <strain evidence="4 5">CGMCC 1.7660</strain>
    </source>
</reference>
<dbReference type="Pfam" id="PF00691">
    <property type="entry name" value="OmpA"/>
    <property type="match status" value="1"/>
</dbReference>
<feature type="chain" id="PRO_5020584833" evidence="2">
    <location>
        <begin position="30"/>
        <end position="421"/>
    </location>
</feature>
<dbReference type="InterPro" id="IPR006665">
    <property type="entry name" value="OmpA-like"/>
</dbReference>
<feature type="domain" description="OmpA-like" evidence="3">
    <location>
        <begin position="326"/>
        <end position="405"/>
    </location>
</feature>
<feature type="compositionally biased region" description="Low complexity" evidence="1">
    <location>
        <begin position="300"/>
        <end position="313"/>
    </location>
</feature>
<proteinExistence type="predicted"/>
<comment type="caution">
    <text evidence="4">The sequence shown here is derived from an EMBL/GenBank/DDBJ whole genome shotgun (WGS) entry which is preliminary data.</text>
</comment>
<dbReference type="OrthoDB" id="8448151at2"/>
<feature type="signal peptide" evidence="2">
    <location>
        <begin position="1"/>
        <end position="29"/>
    </location>
</feature>
<dbReference type="Gene3D" id="3.30.1330.60">
    <property type="entry name" value="OmpA-like domain"/>
    <property type="match status" value="1"/>
</dbReference>
<keyword evidence="2" id="KW-0732">Signal</keyword>
<evidence type="ECO:0000259" key="3">
    <source>
        <dbReference type="Pfam" id="PF00691"/>
    </source>
</evidence>
<feature type="compositionally biased region" description="Low complexity" evidence="1">
    <location>
        <begin position="236"/>
        <end position="293"/>
    </location>
</feature>
<feature type="region of interest" description="Disordered" evidence="1">
    <location>
        <begin position="402"/>
        <end position="421"/>
    </location>
</feature>
<keyword evidence="5" id="KW-1185">Reference proteome</keyword>
<sequence length="421" mass="42168">MTQKAFSGRALAAGMVAASLMALAGTAEAQQAYYFPQAGNGPVTVNYSALNPYAAPGYPVPGYQPYGTPGAQPQSVFTPQGAAPAYAAPVYYGTPAYQPVYAAPSSQFLPGQVTTGPAGRPAAVSPITYNAPIPQAPFVAPYANPYAPQQAGLGYPGAPQSYLNVPGQAPVALIGTPQPGAKPFDPNFARKTTRKVVPSEAASTDAVEQAAAAQVAAVEAQLESGPPTPPAPPSEVPASVPSPAETAAGAIAAAPAPAAAEAQATPAAPAAEEPVSEAAPAEPATIEPPAEGETQTASVEPAAEAEAPAEDAAAAALPAGSARLVFDPGADDLPAGANGELDAIADRMMADDSIKVQVLAYSSASGENESQARRKALSRGLEVRKYLINKGVRSNRIDVRALGSKSEGGPADRVDIVPSAG</sequence>
<protein>
    <submittedName>
        <fullName evidence="4">Outer membrane protein OmpA-like peptidoglycan-associated protein</fullName>
    </submittedName>
</protein>
<dbReference type="EMBL" id="SNYW01000006">
    <property type="protein sequence ID" value="TDQ84247.1"/>
    <property type="molecule type" value="Genomic_DNA"/>
</dbReference>
<dbReference type="SUPFAM" id="SSF103088">
    <property type="entry name" value="OmpA-like"/>
    <property type="match status" value="1"/>
</dbReference>
<name>A0A4R6WX27_9PROT</name>
<feature type="compositionally biased region" description="Pro residues" evidence="1">
    <location>
        <begin position="226"/>
        <end position="235"/>
    </location>
</feature>
<dbReference type="RefSeq" id="WP_133612286.1">
    <property type="nucleotide sequence ID" value="NZ_SNYW01000006.1"/>
</dbReference>